<reference evidence="3" key="2">
    <citation type="submission" date="2025-09" db="UniProtKB">
        <authorList>
            <consortium name="Ensembl"/>
        </authorList>
    </citation>
    <scope>IDENTIFICATION</scope>
</reference>
<dbReference type="GO" id="GO:0030170">
    <property type="term" value="F:pyridoxal phosphate binding"/>
    <property type="evidence" value="ECO:0007669"/>
    <property type="project" value="InterPro"/>
</dbReference>
<dbReference type="GeneTree" id="ENSGT00940000167569"/>
<evidence type="ECO:0000313" key="3">
    <source>
        <dbReference type="Ensembl" id="ENSLLEP00000034217.1"/>
    </source>
</evidence>
<dbReference type="SUPFAM" id="SSF53383">
    <property type="entry name" value="PLP-dependent transferases"/>
    <property type="match status" value="1"/>
</dbReference>
<evidence type="ECO:0000259" key="2">
    <source>
        <dbReference type="Pfam" id="PF00155"/>
    </source>
</evidence>
<dbReference type="InterPro" id="IPR015422">
    <property type="entry name" value="PyrdxlP-dep_Trfase_small"/>
</dbReference>
<dbReference type="Pfam" id="PF00155">
    <property type="entry name" value="Aminotran_1_2"/>
    <property type="match status" value="2"/>
</dbReference>
<dbReference type="PANTHER" id="PTHR43795">
    <property type="entry name" value="BIFUNCTIONAL ASPARTATE AMINOTRANSFERASE AND GLUTAMATE/ASPARTATE-PREPHENATE AMINOTRANSFERASE-RELATED"/>
    <property type="match status" value="1"/>
</dbReference>
<keyword evidence="1" id="KW-0663">Pyridoxal phosphate</keyword>
<evidence type="ECO:0000256" key="1">
    <source>
        <dbReference type="ARBA" id="ARBA00022898"/>
    </source>
</evidence>
<dbReference type="AlphaFoldDB" id="A0A8C5Q9D2"/>
<dbReference type="Proteomes" id="UP000694569">
    <property type="component" value="Unplaced"/>
</dbReference>
<dbReference type="GO" id="GO:0008483">
    <property type="term" value="F:transaminase activity"/>
    <property type="evidence" value="ECO:0007669"/>
    <property type="project" value="TreeGrafter"/>
</dbReference>
<sequence length="356" mass="40549">MKCSSMEASLSSQGAEIASRSTILQQGYKMCLQDLYDKESNQQGFINLGTSENKICFDLLHDRLTKPDMNYLEPSLLEYHDTRGIKSLREEVAQFLSHYCRAPAPLSPDNVIIMNGSRSIFCALSNVILNPGDGFLIPTPYFALIKDFMSTYTRAHPVEVPLCSKITETESHPFQLTIMKLENAIKKGMKEDFAMSGMAAGVLYTKNQHVLKSMTYLGLFHQCSGPTQHVISRLLSDREWLDGTFFPINKQRLKASQLILVNGLQELGIPVLRSSAGLYVWADFRKFLTSQTFEAEMELWWTFLREKLYIAPGKAFECCEPGWFRLTFSVSHDILEKCIMKLRKLLQEVPDIDLKK</sequence>
<proteinExistence type="predicted"/>
<dbReference type="CDD" id="cd00609">
    <property type="entry name" value="AAT_like"/>
    <property type="match status" value="1"/>
</dbReference>
<evidence type="ECO:0000313" key="4">
    <source>
        <dbReference type="Proteomes" id="UP000694569"/>
    </source>
</evidence>
<dbReference type="OrthoDB" id="7042322at2759"/>
<reference evidence="3" key="1">
    <citation type="submission" date="2025-08" db="UniProtKB">
        <authorList>
            <consortium name="Ensembl"/>
        </authorList>
    </citation>
    <scope>IDENTIFICATION</scope>
</reference>
<dbReference type="InterPro" id="IPR050478">
    <property type="entry name" value="Ethylene_sulfur-biosynth"/>
</dbReference>
<protein>
    <recommendedName>
        <fullName evidence="2">Aminotransferase class I/classII large domain-containing protein</fullName>
    </recommendedName>
</protein>
<dbReference type="GO" id="GO:0006520">
    <property type="term" value="P:amino acid metabolic process"/>
    <property type="evidence" value="ECO:0007669"/>
    <property type="project" value="TreeGrafter"/>
</dbReference>
<accession>A0A8C5Q9D2</accession>
<dbReference type="Gene3D" id="3.90.1150.10">
    <property type="entry name" value="Aspartate Aminotransferase, domain 1"/>
    <property type="match status" value="1"/>
</dbReference>
<dbReference type="InterPro" id="IPR015424">
    <property type="entry name" value="PyrdxlP-dep_Trfase"/>
</dbReference>
<dbReference type="PANTHER" id="PTHR43795:SF51">
    <property type="entry name" value="AMINOTRANSFERASE CLASS I_CLASSII DOMAIN-CONTAINING PROTEIN"/>
    <property type="match status" value="1"/>
</dbReference>
<dbReference type="InterPro" id="IPR015421">
    <property type="entry name" value="PyrdxlP-dep_Trfase_major"/>
</dbReference>
<dbReference type="Ensembl" id="ENSLLET00000035521.1">
    <property type="protein sequence ID" value="ENSLLEP00000034217.1"/>
    <property type="gene ID" value="ENSLLEG00000021630.1"/>
</dbReference>
<feature type="domain" description="Aminotransferase class I/classII large" evidence="2">
    <location>
        <begin position="192"/>
        <end position="338"/>
    </location>
</feature>
<dbReference type="Gene3D" id="3.40.640.10">
    <property type="entry name" value="Type I PLP-dependent aspartate aminotransferase-like (Major domain)"/>
    <property type="match status" value="1"/>
</dbReference>
<dbReference type="InterPro" id="IPR004839">
    <property type="entry name" value="Aminotransferase_I/II_large"/>
</dbReference>
<name>A0A8C5Q9D2_9ANUR</name>
<feature type="domain" description="Aminotransferase class I/classII large" evidence="2">
    <location>
        <begin position="70"/>
        <end position="188"/>
    </location>
</feature>
<organism evidence="3 4">
    <name type="scientific">Leptobrachium leishanense</name>
    <name type="common">Leishan spiny toad</name>
    <dbReference type="NCBI Taxonomy" id="445787"/>
    <lineage>
        <taxon>Eukaryota</taxon>
        <taxon>Metazoa</taxon>
        <taxon>Chordata</taxon>
        <taxon>Craniata</taxon>
        <taxon>Vertebrata</taxon>
        <taxon>Euteleostomi</taxon>
        <taxon>Amphibia</taxon>
        <taxon>Batrachia</taxon>
        <taxon>Anura</taxon>
        <taxon>Pelobatoidea</taxon>
        <taxon>Megophryidae</taxon>
        <taxon>Leptobrachium</taxon>
    </lineage>
</organism>
<keyword evidence="4" id="KW-1185">Reference proteome</keyword>